<dbReference type="STRING" id="28084.Lche_2436"/>
<sequence>MKKWLNSLLIPRARLNPYQLAGWTPHRVAESGLGCKLFADVMIPMPDGVHLSADVYVPKKSGRYPVILQFSAYNRDLHTTGLPTGNNEIGSPPVITDRGYVQVIVTARAIGRSEGDFQSWQNEQETQDHYHCIEWAAQQSWSNGDVCLFGTSYYGMNQASVAVLNPPSLRAFFANEICTDFYRHVFHYGGVFNADFLNLWLGANFNPPTVRRYLAPWKRALLSYAISYPWLWKKLIKPNLDKIISGFKKNQVIPEALRWYIHLMVDSNSREETQIAQGPFQKLNQIHVPFVVVQNLGNIALHQFGCYDLFEHASTSTNKKWMILGPAEYELPVYSWQLEALAFFDHIVKGVDNGYASLPPVRYWVEGKNQFESATNFPSPETQVCKLYLQKKSKESELRVLQHQIPDEKHDSWISTPPGIEVLPGIEQFEKQKLAYELLFQQETTIAGPITIQLRYSCNEIDSYVIARLGKIDSEGIYHPLSMGHLRPATRTIDQTSGSQCELAINTSIVTPLEPNIAVLLRFSMTPVAASYKKGERLVLEIASRCDQLYVSMKEGFIVPYTAVPPYFCRNTIHYGADSFIELYCTQEMQTD</sequence>
<dbReference type="PATRIC" id="fig|28084.5.peg.2632"/>
<dbReference type="AlphaFoldDB" id="A0A0W0SAQ9"/>
<protein>
    <submittedName>
        <fullName evidence="3">Cocaine esterase</fullName>
        <ecNumber evidence="3">3.1.1.84</ecNumber>
    </submittedName>
</protein>
<evidence type="ECO:0000313" key="4">
    <source>
        <dbReference type="EMBL" id="VEB39110.1"/>
    </source>
</evidence>
<evidence type="ECO:0000313" key="5">
    <source>
        <dbReference type="Proteomes" id="UP000054921"/>
    </source>
</evidence>
<dbReference type="Proteomes" id="UP000277577">
    <property type="component" value="Chromosome"/>
</dbReference>
<name>A0A0W0SAQ9_9GAMM</name>
<dbReference type="Proteomes" id="UP000054921">
    <property type="component" value="Unassembled WGS sequence"/>
</dbReference>
<evidence type="ECO:0000256" key="1">
    <source>
        <dbReference type="ARBA" id="ARBA00022801"/>
    </source>
</evidence>
<dbReference type="Pfam" id="PF08530">
    <property type="entry name" value="PepX_C"/>
    <property type="match status" value="1"/>
</dbReference>
<dbReference type="EC" id="3.1.1.84" evidence="3"/>
<dbReference type="PANTHER" id="PTHR43056">
    <property type="entry name" value="PEPTIDASE S9 PROLYL OLIGOPEPTIDASE"/>
    <property type="match status" value="1"/>
</dbReference>
<dbReference type="SUPFAM" id="SSF49785">
    <property type="entry name" value="Galactose-binding domain-like"/>
    <property type="match status" value="1"/>
</dbReference>
<evidence type="ECO:0000259" key="2">
    <source>
        <dbReference type="SMART" id="SM00939"/>
    </source>
</evidence>
<accession>A0A0W0SAQ9</accession>
<dbReference type="InterPro" id="IPR000383">
    <property type="entry name" value="Xaa-Pro-like_dom"/>
</dbReference>
<reference evidence="4 6" key="2">
    <citation type="submission" date="2018-12" db="EMBL/GenBank/DDBJ databases">
        <authorList>
            <consortium name="Pathogen Informatics"/>
        </authorList>
    </citation>
    <scope>NUCLEOTIDE SEQUENCE [LARGE SCALE GENOMIC DNA]</scope>
    <source>
        <strain evidence="4 6">NCTC11976</strain>
    </source>
</reference>
<dbReference type="SMART" id="SM00939">
    <property type="entry name" value="PepX_C"/>
    <property type="match status" value="1"/>
</dbReference>
<dbReference type="EMBL" id="LNXW01000013">
    <property type="protein sequence ID" value="KTC80416.1"/>
    <property type="molecule type" value="Genomic_DNA"/>
</dbReference>
<proteinExistence type="predicted"/>
<reference evidence="3 5" key="1">
    <citation type="submission" date="2015-11" db="EMBL/GenBank/DDBJ databases">
        <title>Genomic analysis of 38 Legionella species identifies large and diverse effector repertoires.</title>
        <authorList>
            <person name="Burstein D."/>
            <person name="Amaro F."/>
            <person name="Zusman T."/>
            <person name="Lifshitz Z."/>
            <person name="Cohen O."/>
            <person name="Gilbert J.A."/>
            <person name="Pupko T."/>
            <person name="Shuman H.A."/>
            <person name="Segal G."/>
        </authorList>
    </citation>
    <scope>NUCLEOTIDE SEQUENCE [LARGE SCALE GENOMIC DNA]</scope>
    <source>
        <strain evidence="3 5">ORW</strain>
    </source>
</reference>
<dbReference type="NCBIfam" id="TIGR00976">
    <property type="entry name" value="CocE_NonD"/>
    <property type="match status" value="1"/>
</dbReference>
<dbReference type="OrthoDB" id="9806163at2"/>
<dbReference type="EMBL" id="LR134173">
    <property type="protein sequence ID" value="VEB39110.1"/>
    <property type="molecule type" value="Genomic_DNA"/>
</dbReference>
<evidence type="ECO:0000313" key="6">
    <source>
        <dbReference type="Proteomes" id="UP000277577"/>
    </source>
</evidence>
<dbReference type="Gene3D" id="1.10.3020.10">
    <property type="entry name" value="alpha-amino acid ester hydrolase ( Helical cap domain)"/>
    <property type="match status" value="1"/>
</dbReference>
<keyword evidence="6" id="KW-1185">Reference proteome</keyword>
<gene>
    <name evidence="3" type="primary">cocE</name>
    <name evidence="3" type="ORF">Lche_2436</name>
    <name evidence="4" type="ORF">NCTC11976_03079</name>
</gene>
<evidence type="ECO:0000313" key="3">
    <source>
        <dbReference type="EMBL" id="KTC80416.1"/>
    </source>
</evidence>
<organism evidence="3 5">
    <name type="scientific">Legionella cherrii</name>
    <dbReference type="NCBI Taxonomy" id="28084"/>
    <lineage>
        <taxon>Bacteria</taxon>
        <taxon>Pseudomonadati</taxon>
        <taxon>Pseudomonadota</taxon>
        <taxon>Gammaproteobacteria</taxon>
        <taxon>Legionellales</taxon>
        <taxon>Legionellaceae</taxon>
        <taxon>Legionella</taxon>
    </lineage>
</organism>
<dbReference type="Gene3D" id="3.40.50.1820">
    <property type="entry name" value="alpha/beta hydrolase"/>
    <property type="match status" value="1"/>
</dbReference>
<dbReference type="InterPro" id="IPR050585">
    <property type="entry name" value="Xaa-Pro_dipeptidyl-ppase/CocE"/>
</dbReference>
<dbReference type="InterPro" id="IPR029058">
    <property type="entry name" value="AB_hydrolase_fold"/>
</dbReference>
<dbReference type="Pfam" id="PF02129">
    <property type="entry name" value="Peptidase_S15"/>
    <property type="match status" value="1"/>
</dbReference>
<dbReference type="SUPFAM" id="SSF53474">
    <property type="entry name" value="alpha/beta-Hydrolases"/>
    <property type="match status" value="1"/>
</dbReference>
<dbReference type="PANTHER" id="PTHR43056:SF10">
    <property type="entry name" value="COCE_NOND FAMILY, PUTATIVE (AFU_ORTHOLOGUE AFUA_7G00600)-RELATED"/>
    <property type="match status" value="1"/>
</dbReference>
<dbReference type="InterPro" id="IPR005674">
    <property type="entry name" value="CocE/Ser_esterase"/>
</dbReference>
<dbReference type="InterPro" id="IPR013736">
    <property type="entry name" value="Xaa-Pro_dipept_C"/>
</dbReference>
<dbReference type="RefSeq" id="WP_028379836.1">
    <property type="nucleotide sequence ID" value="NZ_CAAAIT010000001.1"/>
</dbReference>
<dbReference type="GO" id="GO:0008239">
    <property type="term" value="F:dipeptidyl-peptidase activity"/>
    <property type="evidence" value="ECO:0007669"/>
    <property type="project" value="InterPro"/>
</dbReference>
<dbReference type="Gene3D" id="2.60.120.260">
    <property type="entry name" value="Galactose-binding domain-like"/>
    <property type="match status" value="1"/>
</dbReference>
<keyword evidence="1 3" id="KW-0378">Hydrolase</keyword>
<dbReference type="InterPro" id="IPR008979">
    <property type="entry name" value="Galactose-bd-like_sf"/>
</dbReference>
<feature type="domain" description="Xaa-Pro dipeptidyl-peptidase C-terminal" evidence="2">
    <location>
        <begin position="341"/>
        <end position="582"/>
    </location>
</feature>